<dbReference type="Proteomes" id="UP001165063">
    <property type="component" value="Unassembled WGS sequence"/>
</dbReference>
<evidence type="ECO:0000313" key="2">
    <source>
        <dbReference type="Proteomes" id="UP001165063"/>
    </source>
</evidence>
<proteinExistence type="predicted"/>
<name>A0A9W6Z255_AMBMO</name>
<comment type="caution">
    <text evidence="1">The sequence shown here is derived from an EMBL/GenBank/DDBJ whole genome shotgun (WGS) entry which is preliminary data.</text>
</comment>
<gene>
    <name evidence="1" type="ORF">Amon01_000675700</name>
</gene>
<keyword evidence="2" id="KW-1185">Reference proteome</keyword>
<dbReference type="EMBL" id="BSXU01004485">
    <property type="protein sequence ID" value="GMG44586.1"/>
    <property type="molecule type" value="Genomic_DNA"/>
</dbReference>
<sequence>MTQQQQQYIKSTTKVSELIVAMTQQQQPHIQSTTKVSETVEQSMMPKAAEVADIVADLEEPVTVTMTKTKAGHSKFKIQKG</sequence>
<reference evidence="1" key="1">
    <citation type="submission" date="2023-04" db="EMBL/GenBank/DDBJ databases">
        <title>Ambrosiozyma monospora NBRC 1965.</title>
        <authorList>
            <person name="Ichikawa N."/>
            <person name="Sato H."/>
            <person name="Tonouchi N."/>
        </authorList>
    </citation>
    <scope>NUCLEOTIDE SEQUENCE</scope>
    <source>
        <strain evidence="1">NBRC 1965</strain>
    </source>
</reference>
<organism evidence="1 2">
    <name type="scientific">Ambrosiozyma monospora</name>
    <name type="common">Yeast</name>
    <name type="synonym">Endomycopsis monosporus</name>
    <dbReference type="NCBI Taxonomy" id="43982"/>
    <lineage>
        <taxon>Eukaryota</taxon>
        <taxon>Fungi</taxon>
        <taxon>Dikarya</taxon>
        <taxon>Ascomycota</taxon>
        <taxon>Saccharomycotina</taxon>
        <taxon>Pichiomycetes</taxon>
        <taxon>Pichiales</taxon>
        <taxon>Pichiaceae</taxon>
        <taxon>Ambrosiozyma</taxon>
    </lineage>
</organism>
<dbReference type="AlphaFoldDB" id="A0A9W6Z255"/>
<protein>
    <submittedName>
        <fullName evidence="1">Unnamed protein product</fullName>
    </submittedName>
</protein>
<evidence type="ECO:0000313" key="1">
    <source>
        <dbReference type="EMBL" id="GMG44586.1"/>
    </source>
</evidence>
<accession>A0A9W6Z255</accession>